<dbReference type="EC" id="2.4.-.-" evidence="3"/>
<dbReference type="SUPFAM" id="SSF53756">
    <property type="entry name" value="UDP-Glycosyltransferase/glycogen phosphorylase"/>
    <property type="match status" value="1"/>
</dbReference>
<accession>A0ABV3QA29</accession>
<dbReference type="Gene3D" id="3.40.50.2000">
    <property type="entry name" value="Glycogen Phosphorylase B"/>
    <property type="match status" value="2"/>
</dbReference>
<dbReference type="Pfam" id="PF13439">
    <property type="entry name" value="Glyco_transf_4"/>
    <property type="match status" value="1"/>
</dbReference>
<dbReference type="Pfam" id="PF00534">
    <property type="entry name" value="Glycos_transf_1"/>
    <property type="match status" value="1"/>
</dbReference>
<keyword evidence="4" id="KW-1185">Reference proteome</keyword>
<evidence type="ECO:0000313" key="4">
    <source>
        <dbReference type="Proteomes" id="UP001556220"/>
    </source>
</evidence>
<reference evidence="3 4" key="1">
    <citation type="submission" date="2024-06" db="EMBL/GenBank/DDBJ databases">
        <authorList>
            <person name="Woo H."/>
        </authorList>
    </citation>
    <scope>NUCLEOTIDE SEQUENCE [LARGE SCALE GENOMIC DNA]</scope>
    <source>
        <strain evidence="3 4">Si-c</strain>
    </source>
</reference>
<dbReference type="PANTHER" id="PTHR12526">
    <property type="entry name" value="GLYCOSYLTRANSFERASE"/>
    <property type="match status" value="1"/>
</dbReference>
<proteinExistence type="predicted"/>
<comment type="caution">
    <text evidence="3">The sequence shown here is derived from an EMBL/GenBank/DDBJ whole genome shotgun (WGS) entry which is preliminary data.</text>
</comment>
<organism evidence="3 4">
    <name type="scientific">Rhodanobacter lycopersici</name>
    <dbReference type="NCBI Taxonomy" id="3162487"/>
    <lineage>
        <taxon>Bacteria</taxon>
        <taxon>Pseudomonadati</taxon>
        <taxon>Pseudomonadota</taxon>
        <taxon>Gammaproteobacteria</taxon>
        <taxon>Lysobacterales</taxon>
        <taxon>Rhodanobacteraceae</taxon>
        <taxon>Rhodanobacter</taxon>
    </lineage>
</organism>
<gene>
    <name evidence="3" type="ORF">ABQJ54_01600</name>
</gene>
<evidence type="ECO:0000259" key="1">
    <source>
        <dbReference type="Pfam" id="PF00534"/>
    </source>
</evidence>
<name>A0ABV3QA29_9GAMM</name>
<dbReference type="InterPro" id="IPR028098">
    <property type="entry name" value="Glyco_trans_4-like_N"/>
</dbReference>
<dbReference type="InterPro" id="IPR001296">
    <property type="entry name" value="Glyco_trans_1"/>
</dbReference>
<evidence type="ECO:0000259" key="2">
    <source>
        <dbReference type="Pfam" id="PF13439"/>
    </source>
</evidence>
<keyword evidence="3" id="KW-0808">Transferase</keyword>
<keyword evidence="3" id="KW-0328">Glycosyltransferase</keyword>
<dbReference type="EMBL" id="JBFOHK010000001">
    <property type="protein sequence ID" value="MEW9570439.1"/>
    <property type="molecule type" value="Genomic_DNA"/>
</dbReference>
<evidence type="ECO:0000313" key="3">
    <source>
        <dbReference type="EMBL" id="MEW9570439.1"/>
    </source>
</evidence>
<protein>
    <submittedName>
        <fullName evidence="3">Glycosyltransferase</fullName>
        <ecNumber evidence="3">2.4.-.-</ecNumber>
    </submittedName>
</protein>
<dbReference type="GO" id="GO:0016757">
    <property type="term" value="F:glycosyltransferase activity"/>
    <property type="evidence" value="ECO:0007669"/>
    <property type="project" value="UniProtKB-KW"/>
</dbReference>
<sequence length="434" mass="47519">MRIAILTNAYPYPPGEQFIEDEIGYWTAHAGIDVTLLPALAEGTPRPVPAGIAIDLGMARSARSGRLWFMLLALGSAIFRRELGYLRRSRKMNLSTVTRALLHVSKVLEQAAQLRRHARTHGRIDVAYCYWNETQACAAVLARKAGAVRKVVSRVHGFDLYEARRRHGYMPLKRQFVAHYDAIFALSREARDYLRQTYDATSENIRISPLGVPLAGTPARPSPAGCRHILSVSFCLPVKRLDKIVDAMELLARRHPDVSMSWTHIGGGPLLEETRALAQAKLAGLGNVMCTFTGELPNDAVKAYYLGAPVDMLVNASESEGVPVSIMEAMSAGVPAIAPDVGGVSSLVSDRCGALLSACPDAREIADAMDRVAFADGRDSLRTQARQAIESGFDAARNYRDFVASVLTIGASDDIRPARHLLRAAYRLRQATRR</sequence>
<dbReference type="Proteomes" id="UP001556220">
    <property type="component" value="Unassembled WGS sequence"/>
</dbReference>
<feature type="domain" description="Glycosyl transferase family 1" evidence="1">
    <location>
        <begin position="228"/>
        <end position="372"/>
    </location>
</feature>
<dbReference type="RefSeq" id="WP_367852533.1">
    <property type="nucleotide sequence ID" value="NZ_JBFOHK010000001.1"/>
</dbReference>
<feature type="domain" description="Glycosyltransferase subfamily 4-like N-terminal" evidence="2">
    <location>
        <begin position="103"/>
        <end position="214"/>
    </location>
</feature>